<dbReference type="Pfam" id="PF01145">
    <property type="entry name" value="Band_7"/>
    <property type="match status" value="1"/>
</dbReference>
<sequence length="117" mass="11970">ASGSKVAGKSNNGNIAAVQNAINSSLAEDLESTLGDKFLMGLRFNLVRISLPDNVQQAVDKAQAAFAAASEAQAKVAQARAEASSSGVDVSARFNGKAVPSTKAPKRVMGNTPAGRR</sequence>
<evidence type="ECO:0000313" key="4">
    <source>
        <dbReference type="Proteomes" id="UP001221150"/>
    </source>
</evidence>
<evidence type="ECO:0000259" key="2">
    <source>
        <dbReference type="Pfam" id="PF01145"/>
    </source>
</evidence>
<accession>A0ABT6ACV2</accession>
<feature type="domain" description="Band 7" evidence="2">
    <location>
        <begin position="15"/>
        <end position="83"/>
    </location>
</feature>
<feature type="non-terminal residue" evidence="3">
    <location>
        <position position="1"/>
    </location>
</feature>
<evidence type="ECO:0000256" key="1">
    <source>
        <dbReference type="SAM" id="MobiDB-lite"/>
    </source>
</evidence>
<dbReference type="EMBL" id="JARJBB010000023">
    <property type="protein sequence ID" value="MDF3302472.1"/>
    <property type="molecule type" value="Genomic_DNA"/>
</dbReference>
<dbReference type="RefSeq" id="WP_276112037.1">
    <property type="nucleotide sequence ID" value="NZ_JARJBB010000023.1"/>
</dbReference>
<name>A0ABT6ACV2_9ACTN</name>
<organism evidence="3 4">
    <name type="scientific">Streptomyces tropicalis</name>
    <dbReference type="NCBI Taxonomy" id="3034234"/>
    <lineage>
        <taxon>Bacteria</taxon>
        <taxon>Bacillati</taxon>
        <taxon>Actinomycetota</taxon>
        <taxon>Actinomycetes</taxon>
        <taxon>Kitasatosporales</taxon>
        <taxon>Streptomycetaceae</taxon>
        <taxon>Streptomyces</taxon>
    </lineage>
</organism>
<gene>
    <name evidence="3" type="ORF">P3H78_28365</name>
</gene>
<comment type="caution">
    <text evidence="3">The sequence shown here is derived from an EMBL/GenBank/DDBJ whole genome shotgun (WGS) entry which is preliminary data.</text>
</comment>
<evidence type="ECO:0000313" key="3">
    <source>
        <dbReference type="EMBL" id="MDF3302472.1"/>
    </source>
</evidence>
<feature type="region of interest" description="Disordered" evidence="1">
    <location>
        <begin position="96"/>
        <end position="117"/>
    </location>
</feature>
<dbReference type="Proteomes" id="UP001221150">
    <property type="component" value="Unassembled WGS sequence"/>
</dbReference>
<keyword evidence="4" id="KW-1185">Reference proteome</keyword>
<reference evidence="3 4" key="1">
    <citation type="submission" date="2023-03" db="EMBL/GenBank/DDBJ databases">
        <title>Draft genome sequence of Streptomyces sp. K1PA1 isolated from peat swamp forest in Thailand.</title>
        <authorList>
            <person name="Klaysubun C."/>
            <person name="Duangmal K."/>
        </authorList>
    </citation>
    <scope>NUCLEOTIDE SEQUENCE [LARGE SCALE GENOMIC DNA]</scope>
    <source>
        <strain evidence="3 4">K1PA1</strain>
    </source>
</reference>
<protein>
    <submittedName>
        <fullName evidence="3">SPFH domain-containing protein</fullName>
    </submittedName>
</protein>
<dbReference type="InterPro" id="IPR001107">
    <property type="entry name" value="Band_7"/>
</dbReference>
<proteinExistence type="predicted"/>